<dbReference type="Gene3D" id="1.10.10.10">
    <property type="entry name" value="Winged helix-like DNA-binding domain superfamily/Winged helix DNA-binding domain"/>
    <property type="match status" value="1"/>
</dbReference>
<dbReference type="SUPFAM" id="SSF54909">
    <property type="entry name" value="Dimeric alpha+beta barrel"/>
    <property type="match status" value="1"/>
</dbReference>
<dbReference type="InterPro" id="IPR000485">
    <property type="entry name" value="AsnC-type_HTH_dom"/>
</dbReference>
<dbReference type="InterPro" id="IPR036390">
    <property type="entry name" value="WH_DNA-bd_sf"/>
</dbReference>
<evidence type="ECO:0000259" key="4">
    <source>
        <dbReference type="PROSITE" id="PS50956"/>
    </source>
</evidence>
<dbReference type="GO" id="GO:0043565">
    <property type="term" value="F:sequence-specific DNA binding"/>
    <property type="evidence" value="ECO:0007669"/>
    <property type="project" value="InterPro"/>
</dbReference>
<evidence type="ECO:0000256" key="3">
    <source>
        <dbReference type="ARBA" id="ARBA00023163"/>
    </source>
</evidence>
<dbReference type="InterPro" id="IPR019888">
    <property type="entry name" value="Tscrpt_reg_AsnC-like"/>
</dbReference>
<dbReference type="Proteomes" id="UP000192448">
    <property type="component" value="Unassembled WGS sequence"/>
</dbReference>
<dbReference type="GO" id="GO:0043200">
    <property type="term" value="P:response to amino acid"/>
    <property type="evidence" value="ECO:0007669"/>
    <property type="project" value="TreeGrafter"/>
</dbReference>
<keyword evidence="6" id="KW-1185">Reference proteome</keyword>
<dbReference type="AlphaFoldDB" id="A0A1X0AWQ4"/>
<dbReference type="InterPro" id="IPR011008">
    <property type="entry name" value="Dimeric_a/b-barrel"/>
</dbReference>
<dbReference type="SUPFAM" id="SSF46785">
    <property type="entry name" value="Winged helix' DNA-binding domain"/>
    <property type="match status" value="1"/>
</dbReference>
<dbReference type="PANTHER" id="PTHR30154">
    <property type="entry name" value="LEUCINE-RESPONSIVE REGULATORY PROTEIN"/>
    <property type="match status" value="1"/>
</dbReference>
<comment type="caution">
    <text evidence="5">The sequence shown here is derived from an EMBL/GenBank/DDBJ whole genome shotgun (WGS) entry which is preliminary data.</text>
</comment>
<dbReference type="PANTHER" id="PTHR30154:SF34">
    <property type="entry name" value="TRANSCRIPTIONAL REGULATOR AZLB"/>
    <property type="match status" value="1"/>
</dbReference>
<protein>
    <submittedName>
        <fullName evidence="5">AsnC family transcriptional regulator</fullName>
    </submittedName>
</protein>
<dbReference type="RefSeq" id="WP_083165257.1">
    <property type="nucleotide sequence ID" value="NZ_MVHF01000016.1"/>
</dbReference>
<dbReference type="PRINTS" id="PR00033">
    <property type="entry name" value="HTHASNC"/>
</dbReference>
<keyword evidence="2" id="KW-0238">DNA-binding</keyword>
<evidence type="ECO:0000313" key="6">
    <source>
        <dbReference type="Proteomes" id="UP000192448"/>
    </source>
</evidence>
<dbReference type="PROSITE" id="PS50956">
    <property type="entry name" value="HTH_ASNC_2"/>
    <property type="match status" value="1"/>
</dbReference>
<dbReference type="OrthoDB" id="9809462at2"/>
<feature type="domain" description="HTH asnC-type" evidence="4">
    <location>
        <begin position="4"/>
        <end position="65"/>
    </location>
</feature>
<dbReference type="Pfam" id="PF01037">
    <property type="entry name" value="AsnC_trans_reg"/>
    <property type="match status" value="1"/>
</dbReference>
<organism evidence="5 6">
    <name type="scientific">Mycobacterium aquaticum</name>
    <dbReference type="NCBI Taxonomy" id="1927124"/>
    <lineage>
        <taxon>Bacteria</taxon>
        <taxon>Bacillati</taxon>
        <taxon>Actinomycetota</taxon>
        <taxon>Actinomycetes</taxon>
        <taxon>Mycobacteriales</taxon>
        <taxon>Mycobacteriaceae</taxon>
        <taxon>Mycobacterium</taxon>
    </lineage>
</organism>
<name>A0A1X0AWQ4_9MYCO</name>
<dbReference type="SMART" id="SM00344">
    <property type="entry name" value="HTH_ASNC"/>
    <property type="match status" value="1"/>
</dbReference>
<reference evidence="5 6" key="1">
    <citation type="submission" date="2017-02" db="EMBL/GenBank/DDBJ databases">
        <title>The new phylogeny of genus Mycobacterium.</title>
        <authorList>
            <person name="Tortoli E."/>
            <person name="Trovato A."/>
            <person name="Cirillo D.M."/>
        </authorList>
    </citation>
    <scope>NUCLEOTIDE SEQUENCE [LARGE SCALE GENOMIC DNA]</scope>
    <source>
        <strain evidence="5 6">RW6</strain>
    </source>
</reference>
<evidence type="ECO:0000313" key="5">
    <source>
        <dbReference type="EMBL" id="ORA34504.1"/>
    </source>
</evidence>
<dbReference type="STRING" id="1927124.BST13_17380"/>
<proteinExistence type="predicted"/>
<dbReference type="InterPro" id="IPR036388">
    <property type="entry name" value="WH-like_DNA-bd_sf"/>
</dbReference>
<dbReference type="Pfam" id="PF13404">
    <property type="entry name" value="HTH_AsnC-type"/>
    <property type="match status" value="1"/>
</dbReference>
<dbReference type="EMBL" id="MVHF01000016">
    <property type="protein sequence ID" value="ORA34504.1"/>
    <property type="molecule type" value="Genomic_DNA"/>
</dbReference>
<accession>A0A1X0AWQ4</accession>
<dbReference type="InterPro" id="IPR019887">
    <property type="entry name" value="Tscrpt_reg_AsnC/Lrp_C"/>
</dbReference>
<dbReference type="GO" id="GO:0005829">
    <property type="term" value="C:cytosol"/>
    <property type="evidence" value="ECO:0007669"/>
    <property type="project" value="TreeGrafter"/>
</dbReference>
<keyword evidence="3" id="KW-0804">Transcription</keyword>
<sequence length="173" mass="18862">MISLDQLDSDLIDLLGRNARMGVAELASNLGVARNTVQSRLRRLEESGLLRGFRPDIDLAVAGVVVQAFIALEVQQGRLLRIAELLTAIPEVLEIHVTTGREDLLARVATETQAGLQELIEHIVGIPGVVHSSTTLTLTTPLSYRTQPLLQKLTKTRGWGRSTPAPRDEEPSS</sequence>
<gene>
    <name evidence="5" type="ORF">BST13_17380</name>
</gene>
<evidence type="ECO:0000256" key="1">
    <source>
        <dbReference type="ARBA" id="ARBA00023015"/>
    </source>
</evidence>
<keyword evidence="1" id="KW-0805">Transcription regulation</keyword>
<evidence type="ECO:0000256" key="2">
    <source>
        <dbReference type="ARBA" id="ARBA00023125"/>
    </source>
</evidence>
<dbReference type="Gene3D" id="3.30.70.920">
    <property type="match status" value="1"/>
</dbReference>